<dbReference type="PROSITE" id="PS50983">
    <property type="entry name" value="FE_B12_PBP"/>
    <property type="match status" value="1"/>
</dbReference>
<evidence type="ECO:0000256" key="4">
    <source>
        <dbReference type="ARBA" id="ARBA00022729"/>
    </source>
</evidence>
<evidence type="ECO:0000259" key="6">
    <source>
        <dbReference type="PROSITE" id="PS50983"/>
    </source>
</evidence>
<dbReference type="PANTHER" id="PTHR30532">
    <property type="entry name" value="IRON III DICITRATE-BINDING PERIPLASMIC PROTEIN"/>
    <property type="match status" value="1"/>
</dbReference>
<proteinExistence type="inferred from homology"/>
<comment type="similarity">
    <text evidence="2">Belongs to the bacterial solute-binding protein 8 family.</text>
</comment>
<organism evidence="7 8">
    <name type="scientific">Pseudonocardia ailaonensis</name>
    <dbReference type="NCBI Taxonomy" id="367279"/>
    <lineage>
        <taxon>Bacteria</taxon>
        <taxon>Bacillati</taxon>
        <taxon>Actinomycetota</taxon>
        <taxon>Actinomycetes</taxon>
        <taxon>Pseudonocardiales</taxon>
        <taxon>Pseudonocardiaceae</taxon>
        <taxon>Pseudonocardia</taxon>
    </lineage>
</organism>
<dbReference type="Pfam" id="PF01497">
    <property type="entry name" value="Peripla_BP_2"/>
    <property type="match status" value="1"/>
</dbReference>
<evidence type="ECO:0000256" key="2">
    <source>
        <dbReference type="ARBA" id="ARBA00008814"/>
    </source>
</evidence>
<dbReference type="Gene3D" id="3.40.50.1980">
    <property type="entry name" value="Nitrogenase molybdenum iron protein domain"/>
    <property type="match status" value="2"/>
</dbReference>
<keyword evidence="5" id="KW-0175">Coiled coil</keyword>
<comment type="caution">
    <text evidence="7">The sequence shown here is derived from an EMBL/GenBank/DDBJ whole genome shotgun (WGS) entry which is preliminary data.</text>
</comment>
<protein>
    <submittedName>
        <fullName evidence="7">Iron-siderophore ABC transporter substrate-binding protein</fullName>
    </submittedName>
</protein>
<dbReference type="SUPFAM" id="SSF53807">
    <property type="entry name" value="Helical backbone' metal receptor"/>
    <property type="match status" value="1"/>
</dbReference>
<accession>A0ABN2N646</accession>
<evidence type="ECO:0000313" key="8">
    <source>
        <dbReference type="Proteomes" id="UP001500449"/>
    </source>
</evidence>
<feature type="coiled-coil region" evidence="5">
    <location>
        <begin position="169"/>
        <end position="196"/>
    </location>
</feature>
<evidence type="ECO:0000256" key="1">
    <source>
        <dbReference type="ARBA" id="ARBA00004196"/>
    </source>
</evidence>
<dbReference type="InterPro" id="IPR051313">
    <property type="entry name" value="Bact_iron-sidero_bind"/>
</dbReference>
<name>A0ABN2N646_9PSEU</name>
<evidence type="ECO:0000313" key="7">
    <source>
        <dbReference type="EMBL" id="GAA1848916.1"/>
    </source>
</evidence>
<keyword evidence="8" id="KW-1185">Reference proteome</keyword>
<gene>
    <name evidence="7" type="ORF">GCM10009836_30880</name>
</gene>
<evidence type="ECO:0000256" key="3">
    <source>
        <dbReference type="ARBA" id="ARBA00022448"/>
    </source>
</evidence>
<comment type="subcellular location">
    <subcellularLocation>
        <location evidence="1">Cell envelope</location>
    </subcellularLocation>
</comment>
<reference evidence="7 8" key="1">
    <citation type="journal article" date="2019" name="Int. J. Syst. Evol. Microbiol.">
        <title>The Global Catalogue of Microorganisms (GCM) 10K type strain sequencing project: providing services to taxonomists for standard genome sequencing and annotation.</title>
        <authorList>
            <consortium name="The Broad Institute Genomics Platform"/>
            <consortium name="The Broad Institute Genome Sequencing Center for Infectious Disease"/>
            <person name="Wu L."/>
            <person name="Ma J."/>
        </authorList>
    </citation>
    <scope>NUCLEOTIDE SEQUENCE [LARGE SCALE GENOMIC DNA]</scope>
    <source>
        <strain evidence="7 8">JCM 16009</strain>
    </source>
</reference>
<evidence type="ECO:0000256" key="5">
    <source>
        <dbReference type="SAM" id="Coils"/>
    </source>
</evidence>
<dbReference type="Proteomes" id="UP001500449">
    <property type="component" value="Unassembled WGS sequence"/>
</dbReference>
<keyword evidence="3" id="KW-0813">Transport</keyword>
<dbReference type="EMBL" id="BAAAQK010000007">
    <property type="protein sequence ID" value="GAA1848916.1"/>
    <property type="molecule type" value="Genomic_DNA"/>
</dbReference>
<dbReference type="CDD" id="cd01146">
    <property type="entry name" value="FhuD"/>
    <property type="match status" value="1"/>
</dbReference>
<dbReference type="InterPro" id="IPR002491">
    <property type="entry name" value="ABC_transptr_periplasmic_BD"/>
</dbReference>
<feature type="domain" description="Fe/B12 periplasmic-binding" evidence="6">
    <location>
        <begin position="53"/>
        <end position="324"/>
    </location>
</feature>
<sequence length="325" mass="33620">MAAGALVLAACGSGSGSGSGSTAPASAAAASGAFPATVTHKFGTTTVPAAPQRVVSLGYTDQDAILALGVVPVAIREFTGSKPSATWEWAQSKLNGQKPQVLPIGEIGTETIAALRPDLIIGISAGLTQDQYATYSKIAPTIAAPAGFVDYGTPWQDATRITGQALGRTAEAAKLVSDLEAKIAAVKQQYPALQGRTVAAVRPSTTNDGYFVWSSQDLRGRFLTSIGMTVPQEFDQLAGQNFYATISKEEIGKLNPVDSLVLITASAAERQAMEAFPGWSQLQPVTAGHLLSLDDTQSAALSFSSVLSLPTVLDTIPKDLAARLG</sequence>
<keyword evidence="4" id="KW-0732">Signal</keyword>
<dbReference type="PANTHER" id="PTHR30532:SF24">
    <property type="entry name" value="FERRIC ENTEROBACTIN-BINDING PERIPLASMIC PROTEIN FEPB"/>
    <property type="match status" value="1"/>
</dbReference>